<dbReference type="InterPro" id="IPR010499">
    <property type="entry name" value="AraC_E-bd"/>
</dbReference>
<dbReference type="InterPro" id="IPR011256">
    <property type="entry name" value="Reg_factor_effector_dom_sf"/>
</dbReference>
<keyword evidence="2" id="KW-0238">DNA-binding</keyword>
<proteinExistence type="predicted"/>
<dbReference type="InterPro" id="IPR050959">
    <property type="entry name" value="MarA-like"/>
</dbReference>
<dbReference type="SMART" id="SM00342">
    <property type="entry name" value="HTH_ARAC"/>
    <property type="match status" value="1"/>
</dbReference>
<evidence type="ECO:0000313" key="5">
    <source>
        <dbReference type="EMBL" id="SYX86752.1"/>
    </source>
</evidence>
<dbReference type="Gene3D" id="3.20.80.10">
    <property type="entry name" value="Regulatory factor, effector binding domain"/>
    <property type="match status" value="1"/>
</dbReference>
<dbReference type="SMART" id="SM00871">
    <property type="entry name" value="AraC_E_bind"/>
    <property type="match status" value="1"/>
</dbReference>
<dbReference type="InterPro" id="IPR018062">
    <property type="entry name" value="HTH_AraC-typ_CS"/>
</dbReference>
<dbReference type="InterPro" id="IPR009057">
    <property type="entry name" value="Homeodomain-like_sf"/>
</dbReference>
<evidence type="ECO:0000313" key="6">
    <source>
        <dbReference type="Proteomes" id="UP000304148"/>
    </source>
</evidence>
<organism evidence="5 6">
    <name type="scientific">Paenibacillus alvei</name>
    <name type="common">Bacillus alvei</name>
    <dbReference type="NCBI Taxonomy" id="44250"/>
    <lineage>
        <taxon>Bacteria</taxon>
        <taxon>Bacillati</taxon>
        <taxon>Bacillota</taxon>
        <taxon>Bacilli</taxon>
        <taxon>Bacillales</taxon>
        <taxon>Paenibacillaceae</taxon>
        <taxon>Paenibacillus</taxon>
    </lineage>
</organism>
<sequence length="294" mass="33997">MQTYKEQIEQAIRFIESHLTERLDAERVAASVHLSYYHFHRIFAAMTGEKLGDYIRKRRLTEAAVVLLSSERSILDIALEFQFESQEAFSRSFKQVFGITPGSFRKRSRRPIFLEKDTLLGERLQHRLDSISLVPSITEIANDIHVVGVSGAVSPDHNTIPELWKELLQRRHEIRALTSELTSYGICPPQQDVRFRDITEHSTFAHMAGFAVERIADIPHGMRAYTISAGTYAVFKHIGTTQQLRSTYDYIWGTWLSNTPLRLDDRADFEVYGRDFYGPHHPQSTIWIYIPIQK</sequence>
<name>A0A383RJJ3_PAEAL</name>
<evidence type="ECO:0000256" key="3">
    <source>
        <dbReference type="ARBA" id="ARBA00023163"/>
    </source>
</evidence>
<dbReference type="PANTHER" id="PTHR47504:SF5">
    <property type="entry name" value="RIGHT ORIGIN-BINDING PROTEIN"/>
    <property type="match status" value="1"/>
</dbReference>
<dbReference type="PROSITE" id="PS00041">
    <property type="entry name" value="HTH_ARAC_FAMILY_1"/>
    <property type="match status" value="1"/>
</dbReference>
<evidence type="ECO:0000256" key="1">
    <source>
        <dbReference type="ARBA" id="ARBA00023015"/>
    </source>
</evidence>
<dbReference type="InterPro" id="IPR020449">
    <property type="entry name" value="Tscrpt_reg_AraC-type_HTH"/>
</dbReference>
<reference evidence="6" key="1">
    <citation type="submission" date="2018-08" db="EMBL/GenBank/DDBJ databases">
        <authorList>
            <person name="Chevrot R."/>
        </authorList>
    </citation>
    <scope>NUCLEOTIDE SEQUENCE [LARGE SCALE GENOMIC DNA]</scope>
</reference>
<dbReference type="InterPro" id="IPR029442">
    <property type="entry name" value="GyrI-like"/>
</dbReference>
<dbReference type="GO" id="GO:0003700">
    <property type="term" value="F:DNA-binding transcription factor activity"/>
    <property type="evidence" value="ECO:0007669"/>
    <property type="project" value="InterPro"/>
</dbReference>
<dbReference type="PROSITE" id="PS01124">
    <property type="entry name" value="HTH_ARAC_FAMILY_2"/>
    <property type="match status" value="1"/>
</dbReference>
<evidence type="ECO:0000259" key="4">
    <source>
        <dbReference type="PROSITE" id="PS01124"/>
    </source>
</evidence>
<dbReference type="PANTHER" id="PTHR47504">
    <property type="entry name" value="RIGHT ORIGIN-BINDING PROTEIN"/>
    <property type="match status" value="1"/>
</dbReference>
<dbReference type="SUPFAM" id="SSF46689">
    <property type="entry name" value="Homeodomain-like"/>
    <property type="match status" value="2"/>
</dbReference>
<gene>
    <name evidence="5" type="ORF">PBLR_15178</name>
</gene>
<dbReference type="Pfam" id="PF06445">
    <property type="entry name" value="GyrI-like"/>
    <property type="match status" value="1"/>
</dbReference>
<dbReference type="Gene3D" id="1.10.10.60">
    <property type="entry name" value="Homeodomain-like"/>
    <property type="match status" value="2"/>
</dbReference>
<dbReference type="Pfam" id="PF12833">
    <property type="entry name" value="HTH_18"/>
    <property type="match status" value="1"/>
</dbReference>
<evidence type="ECO:0000256" key="2">
    <source>
        <dbReference type="ARBA" id="ARBA00023125"/>
    </source>
</evidence>
<dbReference type="RefSeq" id="WP_138188583.1">
    <property type="nucleotide sequence ID" value="NZ_LS992241.1"/>
</dbReference>
<keyword evidence="3" id="KW-0804">Transcription</keyword>
<dbReference type="GO" id="GO:0043565">
    <property type="term" value="F:sequence-specific DNA binding"/>
    <property type="evidence" value="ECO:0007669"/>
    <property type="project" value="InterPro"/>
</dbReference>
<dbReference type="EMBL" id="LS992241">
    <property type="protein sequence ID" value="SYX86752.1"/>
    <property type="molecule type" value="Genomic_DNA"/>
</dbReference>
<dbReference type="AlphaFoldDB" id="A0A383RJJ3"/>
<accession>A0A383RJJ3</accession>
<protein>
    <submittedName>
        <fullName evidence="5">AraC family transcriptional regulator</fullName>
    </submittedName>
</protein>
<dbReference type="InterPro" id="IPR018060">
    <property type="entry name" value="HTH_AraC"/>
</dbReference>
<keyword evidence="1" id="KW-0805">Transcription regulation</keyword>
<dbReference type="PRINTS" id="PR00032">
    <property type="entry name" value="HTHARAC"/>
</dbReference>
<dbReference type="Proteomes" id="UP000304148">
    <property type="component" value="Chromosome"/>
</dbReference>
<dbReference type="SUPFAM" id="SSF55136">
    <property type="entry name" value="Probable bacterial effector-binding domain"/>
    <property type="match status" value="1"/>
</dbReference>
<feature type="domain" description="HTH araC/xylS-type" evidence="4">
    <location>
        <begin position="9"/>
        <end position="107"/>
    </location>
</feature>